<dbReference type="SUPFAM" id="SSF63825">
    <property type="entry name" value="YWTD domain"/>
    <property type="match status" value="1"/>
</dbReference>
<dbReference type="InterPro" id="IPR015943">
    <property type="entry name" value="WD40/YVTN_repeat-like_dom_sf"/>
</dbReference>
<reference evidence="1" key="1">
    <citation type="journal article" date="2021" name="PeerJ">
        <title>Extensive microbial diversity within the chicken gut microbiome revealed by metagenomics and culture.</title>
        <authorList>
            <person name="Gilroy R."/>
            <person name="Ravi A."/>
            <person name="Getino M."/>
            <person name="Pursley I."/>
            <person name="Horton D.L."/>
            <person name="Alikhan N.F."/>
            <person name="Baker D."/>
            <person name="Gharbi K."/>
            <person name="Hall N."/>
            <person name="Watson M."/>
            <person name="Adriaenssens E.M."/>
            <person name="Foster-Nyarko E."/>
            <person name="Jarju S."/>
            <person name="Secka A."/>
            <person name="Antonio M."/>
            <person name="Oren A."/>
            <person name="Chaudhuri R.R."/>
            <person name="La Ragione R."/>
            <person name="Hildebrand F."/>
            <person name="Pallen M.J."/>
        </authorList>
    </citation>
    <scope>NUCLEOTIDE SEQUENCE</scope>
    <source>
        <strain evidence="1">ChiHjej11B10-19426</strain>
    </source>
</reference>
<dbReference type="EMBL" id="DXCC01000017">
    <property type="protein sequence ID" value="HIZ15340.1"/>
    <property type="molecule type" value="Genomic_DNA"/>
</dbReference>
<dbReference type="Proteomes" id="UP000824014">
    <property type="component" value="Unassembled WGS sequence"/>
</dbReference>
<dbReference type="Pfam" id="PF16819">
    <property type="entry name" value="DUF5074"/>
    <property type="match status" value="1"/>
</dbReference>
<organism evidence="1 2">
    <name type="scientific">Candidatus Tidjanibacter faecipullorum</name>
    <dbReference type="NCBI Taxonomy" id="2838766"/>
    <lineage>
        <taxon>Bacteria</taxon>
        <taxon>Pseudomonadati</taxon>
        <taxon>Bacteroidota</taxon>
        <taxon>Bacteroidia</taxon>
        <taxon>Bacteroidales</taxon>
        <taxon>Rikenellaceae</taxon>
        <taxon>Tidjanibacter</taxon>
    </lineage>
</organism>
<gene>
    <name evidence="1" type="ORF">H9816_05475</name>
</gene>
<accession>A0A9D2DEC3</accession>
<comment type="caution">
    <text evidence="1">The sequence shown here is derived from an EMBL/GenBank/DDBJ whole genome shotgun (WGS) entry which is preliminary data.</text>
</comment>
<proteinExistence type="predicted"/>
<name>A0A9D2DEC3_9BACT</name>
<dbReference type="PANTHER" id="PTHR47197:SF3">
    <property type="entry name" value="DIHYDRO-HEME D1 DEHYDROGENASE"/>
    <property type="match status" value="1"/>
</dbReference>
<dbReference type="AlphaFoldDB" id="A0A9D2DEC3"/>
<evidence type="ECO:0000313" key="1">
    <source>
        <dbReference type="EMBL" id="HIZ15340.1"/>
    </source>
</evidence>
<dbReference type="PANTHER" id="PTHR47197">
    <property type="entry name" value="PROTEIN NIRF"/>
    <property type="match status" value="1"/>
</dbReference>
<dbReference type="Gene3D" id="2.130.10.10">
    <property type="entry name" value="YVTN repeat-like/Quinoprotein amine dehydrogenase"/>
    <property type="match status" value="1"/>
</dbReference>
<sequence length="331" mass="36438">MKYGPIPQETFDYPLGDNPEGVFILCEGNFMYGNATMSFYLPSTGELQNEVFARANGMKLGDVAQSMTLHDGVGYVVVNNSGIIFGIDPETFLVRKVIRGIGSPRYMLFAADKAYVTSLYEPRIAVLDPATTQPVGAIDTGDHTSTEQMVVVGNRLFVTCWSYDDTVLVIDTATDTIEAEIEVRPQPRQMALDAHGKLWVLTDGGAEGQTRQAPALYRIDPATLAVEREFVFRIGDSPKGLCVGVDGETVYFLNEDVWRMAADAEELPAQPYIRAHETIYYALGVDPHSGDLYLGDAIDYQQQGVVYRFSAEGVPLDTLRVGITPTAFCFR</sequence>
<protein>
    <submittedName>
        <fullName evidence="1">YncE family protein</fullName>
    </submittedName>
</protein>
<reference evidence="1" key="2">
    <citation type="submission" date="2021-04" db="EMBL/GenBank/DDBJ databases">
        <authorList>
            <person name="Gilroy R."/>
        </authorList>
    </citation>
    <scope>NUCLEOTIDE SEQUENCE</scope>
    <source>
        <strain evidence="1">ChiHjej11B10-19426</strain>
    </source>
</reference>
<dbReference type="InterPro" id="IPR051200">
    <property type="entry name" value="Host-pathogen_enzymatic-act"/>
</dbReference>
<dbReference type="InterPro" id="IPR031815">
    <property type="entry name" value="DUF5074"/>
</dbReference>
<evidence type="ECO:0000313" key="2">
    <source>
        <dbReference type="Proteomes" id="UP000824014"/>
    </source>
</evidence>